<evidence type="ECO:0000313" key="2">
    <source>
        <dbReference type="EMBL" id="GFU30405.1"/>
    </source>
</evidence>
<accession>A0A8X6UGH2</accession>
<comment type="caution">
    <text evidence="2">The sequence shown here is derived from an EMBL/GenBank/DDBJ whole genome shotgun (WGS) entry which is preliminary data.</text>
</comment>
<evidence type="ECO:0000256" key="1">
    <source>
        <dbReference type="SAM" id="SignalP"/>
    </source>
</evidence>
<dbReference type="OrthoDB" id="6425847at2759"/>
<sequence length="112" mass="12593">MVGQWKSVLFAAFLVSVIGSNAASRGKRQSEDAPDIEKILEDPSHPDHIYARWNYTDHKLGSSIEQMMKKLMPMVIRGSSSIDLSGPCMAAMFKMFLGMRQGKLWPFLSKND</sequence>
<dbReference type="AlphaFoldDB" id="A0A8X6UGH2"/>
<name>A0A8X6UGH2_NEPPI</name>
<proteinExistence type="predicted"/>
<reference evidence="2" key="1">
    <citation type="submission" date="2020-08" db="EMBL/GenBank/DDBJ databases">
        <title>Multicomponent nature underlies the extraordinary mechanical properties of spider dragline silk.</title>
        <authorList>
            <person name="Kono N."/>
            <person name="Nakamura H."/>
            <person name="Mori M."/>
            <person name="Yoshida Y."/>
            <person name="Ohtoshi R."/>
            <person name="Malay A.D."/>
            <person name="Moran D.A.P."/>
            <person name="Tomita M."/>
            <person name="Numata K."/>
            <person name="Arakawa K."/>
        </authorList>
    </citation>
    <scope>NUCLEOTIDE SEQUENCE</scope>
</reference>
<evidence type="ECO:0000313" key="3">
    <source>
        <dbReference type="Proteomes" id="UP000887013"/>
    </source>
</evidence>
<gene>
    <name evidence="2" type="primary">AVEN_206845_1</name>
    <name evidence="2" type="ORF">NPIL_512731</name>
</gene>
<dbReference type="EMBL" id="BMAW01033480">
    <property type="protein sequence ID" value="GFU30405.1"/>
    <property type="molecule type" value="Genomic_DNA"/>
</dbReference>
<feature type="signal peptide" evidence="1">
    <location>
        <begin position="1"/>
        <end position="23"/>
    </location>
</feature>
<keyword evidence="3" id="KW-1185">Reference proteome</keyword>
<feature type="chain" id="PRO_5036462901" evidence="1">
    <location>
        <begin position="24"/>
        <end position="112"/>
    </location>
</feature>
<keyword evidence="1" id="KW-0732">Signal</keyword>
<organism evidence="2 3">
    <name type="scientific">Nephila pilipes</name>
    <name type="common">Giant wood spider</name>
    <name type="synonym">Nephila maculata</name>
    <dbReference type="NCBI Taxonomy" id="299642"/>
    <lineage>
        <taxon>Eukaryota</taxon>
        <taxon>Metazoa</taxon>
        <taxon>Ecdysozoa</taxon>
        <taxon>Arthropoda</taxon>
        <taxon>Chelicerata</taxon>
        <taxon>Arachnida</taxon>
        <taxon>Araneae</taxon>
        <taxon>Araneomorphae</taxon>
        <taxon>Entelegynae</taxon>
        <taxon>Araneoidea</taxon>
        <taxon>Nephilidae</taxon>
        <taxon>Nephila</taxon>
    </lineage>
</organism>
<dbReference type="Proteomes" id="UP000887013">
    <property type="component" value="Unassembled WGS sequence"/>
</dbReference>
<protein>
    <submittedName>
        <fullName evidence="2">Uncharacterized protein</fullName>
    </submittedName>
</protein>